<dbReference type="EMBL" id="JACCJC010000079">
    <property type="protein sequence ID" value="KAF6228564.1"/>
    <property type="molecule type" value="Genomic_DNA"/>
</dbReference>
<dbReference type="Proteomes" id="UP000578531">
    <property type="component" value="Unassembled WGS sequence"/>
</dbReference>
<evidence type="ECO:0000313" key="1">
    <source>
        <dbReference type="EMBL" id="KAF6228564.1"/>
    </source>
</evidence>
<protein>
    <submittedName>
        <fullName evidence="1">Uncharacterized protein</fullName>
    </submittedName>
</protein>
<accession>A0A8H6CSB2</accession>
<evidence type="ECO:0000313" key="2">
    <source>
        <dbReference type="Proteomes" id="UP000578531"/>
    </source>
</evidence>
<dbReference type="RefSeq" id="XP_037159379.1">
    <property type="nucleotide sequence ID" value="XM_037313743.1"/>
</dbReference>
<proteinExistence type="predicted"/>
<dbReference type="OrthoDB" id="6417021at2759"/>
<reference evidence="1 2" key="1">
    <citation type="journal article" date="2020" name="Genomics">
        <title>Complete, high-quality genomes from long-read metagenomic sequencing of two wolf lichen thalli reveals enigmatic genome architecture.</title>
        <authorList>
            <person name="McKenzie S.K."/>
            <person name="Walston R.F."/>
            <person name="Allen J.L."/>
        </authorList>
    </citation>
    <scope>NUCLEOTIDE SEQUENCE [LARGE SCALE GENOMIC DNA]</scope>
    <source>
        <strain evidence="1">WasteWater2</strain>
    </source>
</reference>
<comment type="caution">
    <text evidence="1">The sequence shown here is derived from an EMBL/GenBank/DDBJ whole genome shotgun (WGS) entry which is preliminary data.</text>
</comment>
<keyword evidence="2" id="KW-1185">Reference proteome</keyword>
<organism evidence="1 2">
    <name type="scientific">Letharia columbiana</name>
    <dbReference type="NCBI Taxonomy" id="112416"/>
    <lineage>
        <taxon>Eukaryota</taxon>
        <taxon>Fungi</taxon>
        <taxon>Dikarya</taxon>
        <taxon>Ascomycota</taxon>
        <taxon>Pezizomycotina</taxon>
        <taxon>Lecanoromycetes</taxon>
        <taxon>OSLEUM clade</taxon>
        <taxon>Lecanoromycetidae</taxon>
        <taxon>Lecanorales</taxon>
        <taxon>Lecanorineae</taxon>
        <taxon>Parmeliaceae</taxon>
        <taxon>Letharia</taxon>
    </lineage>
</organism>
<sequence length="120" mass="13176">MDSGFYNVQMPRQVLGTEPVECLAVSVRRMPNGLDQNTDQAFGVSWIFPNGGIGSIVSDLAATGGHFLPWLTSGLPSIKAPMCSVKDREKTIRCPTLEEMETITTKIVIIWDALLASIWH</sequence>
<dbReference type="GeneID" id="59293507"/>
<name>A0A8H6CSB2_9LECA</name>
<gene>
    <name evidence="1" type="ORF">HO173_011867</name>
</gene>
<dbReference type="AlphaFoldDB" id="A0A8H6CSB2"/>